<comment type="caution">
    <text evidence="2">The sequence shown here is derived from an EMBL/GenBank/DDBJ whole genome shotgun (WGS) entry which is preliminary data.</text>
</comment>
<evidence type="ECO:0000256" key="1">
    <source>
        <dbReference type="SAM" id="MobiDB-lite"/>
    </source>
</evidence>
<protein>
    <submittedName>
        <fullName evidence="2">Uncharacterized protein</fullName>
    </submittedName>
</protein>
<evidence type="ECO:0000313" key="3">
    <source>
        <dbReference type="Proteomes" id="UP000266906"/>
    </source>
</evidence>
<dbReference type="RefSeq" id="WP_123818545.1">
    <property type="nucleotide sequence ID" value="NZ_RKQG01000001.1"/>
</dbReference>
<keyword evidence="3" id="KW-1185">Reference proteome</keyword>
<dbReference type="Proteomes" id="UP000266906">
    <property type="component" value="Unassembled WGS sequence"/>
</dbReference>
<dbReference type="EMBL" id="RKQG01000001">
    <property type="protein sequence ID" value="RPE34913.1"/>
    <property type="molecule type" value="Genomic_DNA"/>
</dbReference>
<gene>
    <name evidence="2" type="ORF">EDD38_3255</name>
</gene>
<feature type="region of interest" description="Disordered" evidence="1">
    <location>
        <begin position="110"/>
        <end position="138"/>
    </location>
</feature>
<proteinExistence type="predicted"/>
<evidence type="ECO:0000313" key="2">
    <source>
        <dbReference type="EMBL" id="RPE34913.1"/>
    </source>
</evidence>
<accession>A0A3N4RNJ0</accession>
<reference evidence="2 3" key="1">
    <citation type="submission" date="2018-11" db="EMBL/GenBank/DDBJ databases">
        <title>Sequencing the genomes of 1000 actinobacteria strains.</title>
        <authorList>
            <person name="Klenk H.-P."/>
        </authorList>
    </citation>
    <scope>NUCLEOTIDE SEQUENCE [LARGE SCALE GENOMIC DNA]</scope>
    <source>
        <strain evidence="2 3">DSM 44781</strain>
    </source>
</reference>
<sequence length="138" mass="15083">MGYKVKRKAYRLRFEDPDMDGLVVLVHGMNTGKFIEFQNAKAKQEDAGPDEMSPTEEMCRMFVDALIEWNLEDDDGNLLPPTMESLESLDLDFSMAMVNAWPDAVKGVSDPLPQTSAGGQPSVEASIPMAVPSASLAS</sequence>
<name>A0A3N4RNJ0_9ACTN</name>
<organism evidence="2 3">
    <name type="scientific">Kitasatospora cineracea</name>
    <dbReference type="NCBI Taxonomy" id="88074"/>
    <lineage>
        <taxon>Bacteria</taxon>
        <taxon>Bacillati</taxon>
        <taxon>Actinomycetota</taxon>
        <taxon>Actinomycetes</taxon>
        <taxon>Kitasatosporales</taxon>
        <taxon>Streptomycetaceae</taxon>
        <taxon>Kitasatospora</taxon>
    </lineage>
</organism>
<dbReference type="AlphaFoldDB" id="A0A3N4RNJ0"/>